<organism evidence="2 3">
    <name type="scientific">Euzebya pacifica</name>
    <dbReference type="NCBI Taxonomy" id="1608957"/>
    <lineage>
        <taxon>Bacteria</taxon>
        <taxon>Bacillati</taxon>
        <taxon>Actinomycetota</taxon>
        <taxon>Nitriliruptoria</taxon>
        <taxon>Euzebyales</taxon>
    </lineage>
</organism>
<dbReference type="EMBL" id="CP031166">
    <property type="protein sequence ID" value="AXV10312.1"/>
    <property type="molecule type" value="Genomic_DNA"/>
</dbReference>
<dbReference type="SUPFAM" id="SSF141571">
    <property type="entry name" value="Pentapeptide repeat-like"/>
    <property type="match status" value="1"/>
</dbReference>
<protein>
    <recommendedName>
        <fullName evidence="4">Pentapeptide repeat-containing protein</fullName>
    </recommendedName>
</protein>
<geneLocation type="plasmid" evidence="3">
    <name>pedy32-46i</name>
</geneLocation>
<evidence type="ECO:0000256" key="1">
    <source>
        <dbReference type="SAM" id="MobiDB-lite"/>
    </source>
</evidence>
<dbReference type="KEGG" id="euz:DVS28_b0572"/>
<feature type="region of interest" description="Disordered" evidence="1">
    <location>
        <begin position="38"/>
        <end position="62"/>
    </location>
</feature>
<accession>A0A346Y765</accession>
<evidence type="ECO:0000313" key="3">
    <source>
        <dbReference type="Proteomes" id="UP000264006"/>
    </source>
</evidence>
<dbReference type="Gene3D" id="2.160.20.80">
    <property type="entry name" value="E3 ubiquitin-protein ligase SopA"/>
    <property type="match status" value="1"/>
</dbReference>
<evidence type="ECO:0008006" key="4">
    <source>
        <dbReference type="Google" id="ProtNLM"/>
    </source>
</evidence>
<dbReference type="AlphaFoldDB" id="A0A346Y765"/>
<evidence type="ECO:0000313" key="2">
    <source>
        <dbReference type="EMBL" id="AXV10312.1"/>
    </source>
</evidence>
<dbReference type="OrthoDB" id="2579959at2"/>
<dbReference type="Proteomes" id="UP000264006">
    <property type="component" value="Plasmid pEDY32-46I"/>
</dbReference>
<reference evidence="2 3" key="1">
    <citation type="submission" date="2018-09" db="EMBL/GenBank/DDBJ databases">
        <title>Complete genome sequence of Euzebya sp. DY32-46 isolated from seawater of Pacific Ocean.</title>
        <authorList>
            <person name="Xu L."/>
            <person name="Wu Y.-H."/>
            <person name="Xu X.-W."/>
        </authorList>
    </citation>
    <scope>NUCLEOTIDE SEQUENCE [LARGE SCALE GENOMIC DNA]</scope>
    <source>
        <strain evidence="2 3">DY32-46</strain>
        <plasmid evidence="3">pedy32-46i</plasmid>
    </source>
</reference>
<proteinExistence type="predicted"/>
<dbReference type="RefSeq" id="WP_114594874.1">
    <property type="nucleotide sequence ID" value="NZ_CP031166.1"/>
</dbReference>
<gene>
    <name evidence="2" type="ORF">DVS28_b0572</name>
</gene>
<sequence length="266" mass="27728">MSNSQTCGARTADGRRCGHPISGASKCAAGHPTKAALPDTHVPSTTSLGADPFGTAGSGPSAVGQAIGEGLVSGRHDNASFAGEDLSAVAFHDEPEFHRCDFSGAVLKGGRLDGVFTHCDFTALNANRAAVGGLHVASDFTDADLAESRVPSMHGGSLDGANMRHTIGMRTSVHRVDFGTADLHGSGWTASQFHGADLSNVRNIDTARFDGCTYDDDTRFPAGYDPTANGWTHAPDRTGRLAEAWAQIESDAANGNYTPWVRYPAA</sequence>
<name>A0A346Y765_9ACTN</name>
<keyword evidence="3" id="KW-1185">Reference proteome</keyword>
<keyword evidence="2" id="KW-0614">Plasmid</keyword>